<dbReference type="Proteomes" id="UP000177187">
    <property type="component" value="Unassembled WGS sequence"/>
</dbReference>
<comment type="caution">
    <text evidence="3">The sequence shown here is derived from an EMBL/GenBank/DDBJ whole genome shotgun (WGS) entry which is preliminary data.</text>
</comment>
<proteinExistence type="predicted"/>
<gene>
    <name evidence="3" type="ORF">A2Y64_07480</name>
</gene>
<feature type="domain" description="SbsA Ig-like" evidence="2">
    <location>
        <begin position="110"/>
        <end position="234"/>
    </location>
</feature>
<organism evidence="3 4">
    <name type="scientific">Candidatus Coatesbacteria bacterium RBG_13_66_14</name>
    <dbReference type="NCBI Taxonomy" id="1817816"/>
    <lineage>
        <taxon>Bacteria</taxon>
        <taxon>Candidatus Coatesiibacteriota</taxon>
    </lineage>
</organism>
<sequence>MPPDSTIAFELTDDLAGIDTDTIQFTLEQGEDPPSGNRAFVDIGTEPNTPIEGILEIDDEDPLEVLCTFTPADDLPWGAYTCTVDGSLADLLDKQMGEDYVWTFSTYGWDEDPPEVADMSPGDDEGDVPPDSVITFHLTDGYAGVDVSTLAFTVRDASRQPANLSQTKTLSPSLSQSGDIEGELEVDSADLFDVVCTFTPSDDLPPGPITCTIAGSLADRDGNALEEDFTWTFSVAGSAEDDASWGEIKAAF</sequence>
<protein>
    <recommendedName>
        <fullName evidence="2">SbsA Ig-like domain-containing protein</fullName>
    </recommendedName>
</protein>
<keyword evidence="1" id="KW-0732">Signal</keyword>
<dbReference type="InterPro" id="IPR032812">
    <property type="entry name" value="SbsA_Ig"/>
</dbReference>
<accession>A0A1F5EYR8</accession>
<name>A0A1F5EYR8_9BACT</name>
<reference evidence="3 4" key="1">
    <citation type="journal article" date="2016" name="Nat. Commun.">
        <title>Thousands of microbial genomes shed light on interconnected biogeochemical processes in an aquifer system.</title>
        <authorList>
            <person name="Anantharaman K."/>
            <person name="Brown C.T."/>
            <person name="Hug L.A."/>
            <person name="Sharon I."/>
            <person name="Castelle C.J."/>
            <person name="Probst A.J."/>
            <person name="Thomas B.C."/>
            <person name="Singh A."/>
            <person name="Wilkins M.J."/>
            <person name="Karaoz U."/>
            <person name="Brodie E.L."/>
            <person name="Williams K.H."/>
            <person name="Hubbard S.S."/>
            <person name="Banfield J.F."/>
        </authorList>
    </citation>
    <scope>NUCLEOTIDE SEQUENCE [LARGE SCALE GENOMIC DNA]</scope>
</reference>
<evidence type="ECO:0000259" key="2">
    <source>
        <dbReference type="Pfam" id="PF13205"/>
    </source>
</evidence>
<dbReference type="Pfam" id="PF13205">
    <property type="entry name" value="Big_5"/>
    <property type="match status" value="1"/>
</dbReference>
<evidence type="ECO:0000313" key="3">
    <source>
        <dbReference type="EMBL" id="OGD72294.1"/>
    </source>
</evidence>
<evidence type="ECO:0000313" key="4">
    <source>
        <dbReference type="Proteomes" id="UP000177187"/>
    </source>
</evidence>
<dbReference type="AlphaFoldDB" id="A0A1F5EYR8"/>
<dbReference type="EMBL" id="MFAF01000126">
    <property type="protein sequence ID" value="OGD72294.1"/>
    <property type="molecule type" value="Genomic_DNA"/>
</dbReference>
<evidence type="ECO:0000256" key="1">
    <source>
        <dbReference type="ARBA" id="ARBA00022729"/>
    </source>
</evidence>